<protein>
    <recommendedName>
        <fullName evidence="17">Syntaxin-12</fullName>
    </recommendedName>
</protein>
<dbReference type="GO" id="GO:0000045">
    <property type="term" value="P:autophagosome assembly"/>
    <property type="evidence" value="ECO:0007669"/>
    <property type="project" value="TreeGrafter"/>
</dbReference>
<evidence type="ECO:0000256" key="10">
    <source>
        <dbReference type="ARBA" id="ARBA00023034"/>
    </source>
</evidence>
<dbReference type="FunFam" id="1.20.58.70:FF:000009">
    <property type="entry name" value="Syntaxin 12"/>
    <property type="match status" value="1"/>
</dbReference>
<dbReference type="Pfam" id="PF14523">
    <property type="entry name" value="Syntaxin_2"/>
    <property type="match status" value="1"/>
</dbReference>
<keyword evidence="6" id="KW-0967">Endosome</keyword>
<feature type="transmembrane region" description="Helical" evidence="21">
    <location>
        <begin position="206"/>
        <end position="226"/>
    </location>
</feature>
<organism evidence="23 24">
    <name type="scientific">Corvus brachyrhynchos</name>
    <name type="common">American crow</name>
    <dbReference type="NCBI Taxonomy" id="85066"/>
    <lineage>
        <taxon>Eukaryota</taxon>
        <taxon>Metazoa</taxon>
        <taxon>Chordata</taxon>
        <taxon>Craniata</taxon>
        <taxon>Vertebrata</taxon>
        <taxon>Euteleostomi</taxon>
        <taxon>Archelosauria</taxon>
        <taxon>Archosauria</taxon>
        <taxon>Dinosauria</taxon>
        <taxon>Saurischia</taxon>
        <taxon>Theropoda</taxon>
        <taxon>Coelurosauria</taxon>
        <taxon>Aves</taxon>
        <taxon>Neognathae</taxon>
        <taxon>Neoaves</taxon>
        <taxon>Telluraves</taxon>
        <taxon>Australaves</taxon>
        <taxon>Passeriformes</taxon>
        <taxon>Corvoidea</taxon>
        <taxon>Corvidae</taxon>
        <taxon>Corvus</taxon>
    </lineage>
</organism>
<evidence type="ECO:0000256" key="7">
    <source>
        <dbReference type="ARBA" id="ARBA00022927"/>
    </source>
</evidence>
<dbReference type="FunFam" id="1.20.5.110:FF:000016">
    <property type="entry name" value="Syntaxin 12"/>
    <property type="match status" value="1"/>
</dbReference>
<dbReference type="EMBL" id="KK718580">
    <property type="protein sequence ID" value="KFO57529.1"/>
    <property type="molecule type" value="Genomic_DNA"/>
</dbReference>
<feature type="coiled-coil region" evidence="19">
    <location>
        <begin position="16"/>
        <end position="43"/>
    </location>
</feature>
<dbReference type="InterPro" id="IPR006012">
    <property type="entry name" value="Syntaxin/epimorphin_CS"/>
</dbReference>
<evidence type="ECO:0000256" key="14">
    <source>
        <dbReference type="ARBA" id="ARBA00043941"/>
    </source>
</evidence>
<keyword evidence="8 21" id="KW-1133">Transmembrane helix</keyword>
<evidence type="ECO:0000256" key="1">
    <source>
        <dbReference type="ARBA" id="ARBA00004409"/>
    </source>
</evidence>
<dbReference type="InterPro" id="IPR010989">
    <property type="entry name" value="SNARE"/>
</dbReference>
<dbReference type="GO" id="GO:0048278">
    <property type="term" value="P:vesicle docking"/>
    <property type="evidence" value="ECO:0007669"/>
    <property type="project" value="TreeGrafter"/>
</dbReference>
<evidence type="ECO:0000256" key="8">
    <source>
        <dbReference type="ARBA" id="ARBA00022989"/>
    </source>
</evidence>
<name>A0A091EMD2_CORBR</name>
<dbReference type="SMART" id="SM00397">
    <property type="entry name" value="t_SNARE"/>
    <property type="match status" value="1"/>
</dbReference>
<evidence type="ECO:0000256" key="9">
    <source>
        <dbReference type="ARBA" id="ARBA00022990"/>
    </source>
</evidence>
<dbReference type="PROSITE" id="PS00914">
    <property type="entry name" value="SYNTAXIN"/>
    <property type="match status" value="1"/>
</dbReference>
<evidence type="ECO:0000256" key="5">
    <source>
        <dbReference type="ARBA" id="ARBA00022692"/>
    </source>
</evidence>
<keyword evidence="11 19" id="KW-0175">Coiled coil</keyword>
<sequence>AQIKNLMSQLGTKQDSSKLQENLQQLQHSANRLAKETNEYLKELGSLPLPLSASEQRQQRLQKERLMNDFSTALNNFQAVQRRVSEKEKETIARARAGSRISGETDFPSLSSGEDWNQMQSQEEDVAITEQDLELIKERETAIRQLEADILDVNQIFKDLAMMIHDQGDMIDSIEANVESAEVHVERASEQLQRAAYYQKKSRKKICILILGLAVACIIIGLLIWLTKK</sequence>
<dbReference type="GO" id="GO:0030672">
    <property type="term" value="C:synaptic vesicle membrane"/>
    <property type="evidence" value="ECO:0007669"/>
    <property type="project" value="TreeGrafter"/>
</dbReference>
<keyword evidence="3" id="KW-0813">Transport</keyword>
<dbReference type="GO" id="GO:0031201">
    <property type="term" value="C:SNARE complex"/>
    <property type="evidence" value="ECO:0007669"/>
    <property type="project" value="TreeGrafter"/>
</dbReference>
<evidence type="ECO:0000256" key="11">
    <source>
        <dbReference type="ARBA" id="ARBA00023054"/>
    </source>
</evidence>
<keyword evidence="7" id="KW-0653">Protein transport</keyword>
<dbReference type="SUPFAM" id="SSF47661">
    <property type="entry name" value="t-snare proteins"/>
    <property type="match status" value="1"/>
</dbReference>
<feature type="compositionally biased region" description="Polar residues" evidence="20">
    <location>
        <begin position="108"/>
        <end position="121"/>
    </location>
</feature>
<reference evidence="23 24" key="1">
    <citation type="submission" date="2014-04" db="EMBL/GenBank/DDBJ databases">
        <title>Genome evolution of avian class.</title>
        <authorList>
            <person name="Zhang G."/>
            <person name="Li C."/>
        </authorList>
    </citation>
    <scope>NUCLEOTIDE SEQUENCE [LARGE SCALE GENOMIC DNA]</scope>
    <source>
        <strain evidence="23">BGI_N302</strain>
    </source>
</reference>
<dbReference type="GO" id="GO:0031901">
    <property type="term" value="C:early endosome membrane"/>
    <property type="evidence" value="ECO:0007669"/>
    <property type="project" value="UniProtKB-SubCell"/>
</dbReference>
<gene>
    <name evidence="23" type="ORF">N302_11020</name>
</gene>
<dbReference type="PROSITE" id="PS50192">
    <property type="entry name" value="T_SNARE"/>
    <property type="match status" value="1"/>
</dbReference>
<evidence type="ECO:0000256" key="3">
    <source>
        <dbReference type="ARBA" id="ARBA00022448"/>
    </source>
</evidence>
<comment type="subcellular location">
    <subcellularLocation>
        <location evidence="13">Early endosome membrane</location>
        <topology evidence="13">Single-pass type IV membrane protein</topology>
    </subcellularLocation>
    <subcellularLocation>
        <location evidence="16">Endomembrane system</location>
        <topology evidence="16">Single-pass type IV membrane protein</topology>
        <orientation evidence="16">Cytoplasmic side</orientation>
    </subcellularLocation>
    <subcellularLocation>
        <location evidence="1">Golgi apparatus membrane</location>
        <topology evidence="1">Single-pass type IV membrane protein</topology>
    </subcellularLocation>
    <subcellularLocation>
        <location evidence="14">Recycling endosome membrane</location>
        <topology evidence="14">Single-pass type IV membrane protein</topology>
    </subcellularLocation>
</comment>
<dbReference type="Gene3D" id="1.20.58.70">
    <property type="match status" value="1"/>
</dbReference>
<keyword evidence="24" id="KW-1185">Reference proteome</keyword>
<keyword evidence="12 21" id="KW-0472">Membrane</keyword>
<dbReference type="PANTHER" id="PTHR19957:SF88">
    <property type="entry name" value="SYNTAXIN-12"/>
    <property type="match status" value="1"/>
</dbReference>
<dbReference type="GO" id="GO:0006886">
    <property type="term" value="P:intracellular protein transport"/>
    <property type="evidence" value="ECO:0007669"/>
    <property type="project" value="InterPro"/>
</dbReference>
<dbReference type="GO" id="GO:0000139">
    <property type="term" value="C:Golgi membrane"/>
    <property type="evidence" value="ECO:0007669"/>
    <property type="project" value="UniProtKB-SubCell"/>
</dbReference>
<evidence type="ECO:0000256" key="20">
    <source>
        <dbReference type="SAM" id="MobiDB-lite"/>
    </source>
</evidence>
<dbReference type="InterPro" id="IPR006011">
    <property type="entry name" value="Syntaxin_N"/>
</dbReference>
<evidence type="ECO:0000259" key="22">
    <source>
        <dbReference type="PROSITE" id="PS50192"/>
    </source>
</evidence>
<feature type="domain" description="T-SNARE coiled-coil homology" evidence="22">
    <location>
        <begin position="133"/>
        <end position="195"/>
    </location>
</feature>
<dbReference type="PANTHER" id="PTHR19957">
    <property type="entry name" value="SYNTAXIN"/>
    <property type="match status" value="1"/>
</dbReference>
<evidence type="ECO:0000256" key="19">
    <source>
        <dbReference type="SAM" id="Coils"/>
    </source>
</evidence>
<proteinExistence type="inferred from homology"/>
<feature type="non-terminal residue" evidence="23">
    <location>
        <position position="229"/>
    </location>
</feature>
<dbReference type="GO" id="GO:0055038">
    <property type="term" value="C:recycling endosome membrane"/>
    <property type="evidence" value="ECO:0007669"/>
    <property type="project" value="UniProtKB-SubCell"/>
</dbReference>
<evidence type="ECO:0000256" key="13">
    <source>
        <dbReference type="ARBA" id="ARBA00037832"/>
    </source>
</evidence>
<evidence type="ECO:0000256" key="18">
    <source>
        <dbReference type="RuleBase" id="RU003858"/>
    </source>
</evidence>
<evidence type="ECO:0000256" key="2">
    <source>
        <dbReference type="ARBA" id="ARBA00009063"/>
    </source>
</evidence>
<comment type="similarity">
    <text evidence="2 18">Belongs to the syntaxin family.</text>
</comment>
<keyword evidence="9" id="KW-0007">Acetylation</keyword>
<dbReference type="SMART" id="SM00503">
    <property type="entry name" value="SynN"/>
    <property type="match status" value="1"/>
</dbReference>
<dbReference type="AlphaFoldDB" id="A0A091EMD2"/>
<evidence type="ECO:0000256" key="17">
    <source>
        <dbReference type="ARBA" id="ARBA00069800"/>
    </source>
</evidence>
<dbReference type="GO" id="GO:0098837">
    <property type="term" value="C:postsynaptic recycling endosome"/>
    <property type="evidence" value="ECO:0007669"/>
    <property type="project" value="TreeGrafter"/>
</dbReference>
<dbReference type="Proteomes" id="UP000052976">
    <property type="component" value="Unassembled WGS sequence"/>
</dbReference>
<keyword evidence="5 21" id="KW-0812">Transmembrane</keyword>
<evidence type="ECO:0000256" key="4">
    <source>
        <dbReference type="ARBA" id="ARBA00022553"/>
    </source>
</evidence>
<keyword evidence="10" id="KW-0333">Golgi apparatus</keyword>
<comment type="function">
    <text evidence="15">SNARE promoting fusion of transport vesicles with target membranes. Together with SNARE STX6, promotes movement of vesicles from endosomes to the cell membrane, and may therefore function in the endocytic recycling pathway. Through complex formation with GRIP1, GRIA2 and NSG1 controls the intracellular fate of AMPAR and the endosomal sorting of the GRIA2 subunit toward recycling and membrane targeting.</text>
</comment>
<accession>A0A091EMD2</accession>
<evidence type="ECO:0000256" key="6">
    <source>
        <dbReference type="ARBA" id="ARBA00022753"/>
    </source>
</evidence>
<feature type="non-terminal residue" evidence="23">
    <location>
        <position position="1"/>
    </location>
</feature>
<evidence type="ECO:0000256" key="21">
    <source>
        <dbReference type="SAM" id="Phobius"/>
    </source>
</evidence>
<evidence type="ECO:0000256" key="12">
    <source>
        <dbReference type="ARBA" id="ARBA00023136"/>
    </source>
</evidence>
<dbReference type="Pfam" id="PF05739">
    <property type="entry name" value="SNARE"/>
    <property type="match status" value="1"/>
</dbReference>
<dbReference type="Gene3D" id="1.20.5.110">
    <property type="match status" value="1"/>
</dbReference>
<evidence type="ECO:0000313" key="24">
    <source>
        <dbReference type="Proteomes" id="UP000052976"/>
    </source>
</evidence>
<evidence type="ECO:0000256" key="16">
    <source>
        <dbReference type="ARBA" id="ARBA00060457"/>
    </source>
</evidence>
<feature type="region of interest" description="Disordered" evidence="20">
    <location>
        <begin position="92"/>
        <end position="123"/>
    </location>
</feature>
<evidence type="ECO:0000313" key="23">
    <source>
        <dbReference type="EMBL" id="KFO57529.1"/>
    </source>
</evidence>
<keyword evidence="4" id="KW-0597">Phosphoprotein</keyword>
<dbReference type="GO" id="GO:0000149">
    <property type="term" value="F:SNARE binding"/>
    <property type="evidence" value="ECO:0007669"/>
    <property type="project" value="TreeGrafter"/>
</dbReference>
<dbReference type="CDD" id="cd15876">
    <property type="entry name" value="SNARE_syntaxin12"/>
    <property type="match status" value="1"/>
</dbReference>
<dbReference type="GO" id="GO:0006906">
    <property type="term" value="P:vesicle fusion"/>
    <property type="evidence" value="ECO:0007669"/>
    <property type="project" value="TreeGrafter"/>
</dbReference>
<dbReference type="STRING" id="85066.A0A091EMD2"/>
<dbReference type="GO" id="GO:0005484">
    <property type="term" value="F:SNAP receptor activity"/>
    <property type="evidence" value="ECO:0007669"/>
    <property type="project" value="InterPro"/>
</dbReference>
<evidence type="ECO:0000256" key="15">
    <source>
        <dbReference type="ARBA" id="ARBA00057408"/>
    </source>
</evidence>
<dbReference type="InterPro" id="IPR045242">
    <property type="entry name" value="Syntaxin"/>
</dbReference>
<dbReference type="InterPro" id="IPR000727">
    <property type="entry name" value="T_SNARE_dom"/>
</dbReference>